<evidence type="ECO:0000256" key="1">
    <source>
        <dbReference type="SAM" id="Phobius"/>
    </source>
</evidence>
<feature type="transmembrane region" description="Helical" evidence="1">
    <location>
        <begin position="21"/>
        <end position="42"/>
    </location>
</feature>
<keyword evidence="1" id="KW-0812">Transmembrane</keyword>
<name>A0ABR8GZK7_9CYAN</name>
<feature type="transmembrane region" description="Helical" evidence="1">
    <location>
        <begin position="216"/>
        <end position="237"/>
    </location>
</feature>
<accession>A0ABR8GZK7</accession>
<organism evidence="3 4">
    <name type="scientific">Scytonema hofmannii FACHB-248</name>
    <dbReference type="NCBI Taxonomy" id="1842502"/>
    <lineage>
        <taxon>Bacteria</taxon>
        <taxon>Bacillati</taxon>
        <taxon>Cyanobacteriota</taxon>
        <taxon>Cyanophyceae</taxon>
        <taxon>Nostocales</taxon>
        <taxon>Scytonemataceae</taxon>
        <taxon>Scytonema</taxon>
    </lineage>
</organism>
<proteinExistence type="predicted"/>
<reference evidence="3 4" key="1">
    <citation type="journal article" date="2020" name="ISME J.">
        <title>Comparative genomics reveals insights into cyanobacterial evolution and habitat adaptation.</title>
        <authorList>
            <person name="Chen M.Y."/>
            <person name="Teng W.K."/>
            <person name="Zhao L."/>
            <person name="Hu C.X."/>
            <person name="Zhou Y.K."/>
            <person name="Han B.P."/>
            <person name="Song L.R."/>
            <person name="Shu W.S."/>
        </authorList>
    </citation>
    <scope>NUCLEOTIDE SEQUENCE [LARGE SCALE GENOMIC DNA]</scope>
    <source>
        <strain evidence="3 4">FACHB-248</strain>
    </source>
</reference>
<dbReference type="GO" id="GO:0016746">
    <property type="term" value="F:acyltransferase activity"/>
    <property type="evidence" value="ECO:0007669"/>
    <property type="project" value="UniProtKB-KW"/>
</dbReference>
<evidence type="ECO:0000313" key="3">
    <source>
        <dbReference type="EMBL" id="MBD2608451.1"/>
    </source>
</evidence>
<feature type="transmembrane region" description="Helical" evidence="1">
    <location>
        <begin position="305"/>
        <end position="328"/>
    </location>
</feature>
<keyword evidence="4" id="KW-1185">Reference proteome</keyword>
<gene>
    <name evidence="3" type="ORF">H6G81_29010</name>
</gene>
<sequence length="399" mass="45481">MLNSSPNVERVPSTIRGYMPVLNGYRGVAILLVFLIHCVSEFAGKHAESVNAFYRDLMNSTWFGVDAFFVLSGFLIAGILLDSREKPNFFQNFYARRILRIFPVYYVFLSLFLGVIHPLIRNYEYANNLDSNQIWYWFYLGNWKLIFEGVFFTGPMDHLWSLAIEEQFYIICPALIYFLPRRLLSWFLGIVILSALFFRSSLLLTHPLTHTLSSSIYVNTLCRVDALGIGCLTALWMRSPKILPRLLSISPILTILSGISLGIIVITQGGLSYENPVVQSIGFSVIAIFFSSVLILSVAQSKNSLLVRFLSWSPLQGLGTISYGFYVYHFPILWMLCDRIYEYVGHCFILGHLASFFFCGVLTLVVSLLSWYCLEQPILRLKSYFPSKQEDNLIAGVAD</sequence>
<comment type="caution">
    <text evidence="3">The sequence shown here is derived from an EMBL/GenBank/DDBJ whole genome shotgun (WGS) entry which is preliminary data.</text>
</comment>
<feature type="transmembrane region" description="Helical" evidence="1">
    <location>
        <begin position="249"/>
        <end position="271"/>
    </location>
</feature>
<keyword evidence="1" id="KW-1133">Transmembrane helix</keyword>
<protein>
    <submittedName>
        <fullName evidence="3">Acyltransferase</fullName>
    </submittedName>
</protein>
<feature type="transmembrane region" description="Helical" evidence="1">
    <location>
        <begin position="102"/>
        <end position="120"/>
    </location>
</feature>
<keyword evidence="3" id="KW-0012">Acyltransferase</keyword>
<dbReference type="Proteomes" id="UP000660380">
    <property type="component" value="Unassembled WGS sequence"/>
</dbReference>
<dbReference type="RefSeq" id="WP_084763304.1">
    <property type="nucleotide sequence ID" value="NZ_JACJTA010000094.1"/>
</dbReference>
<feature type="transmembrane region" description="Helical" evidence="1">
    <location>
        <begin position="277"/>
        <end position="298"/>
    </location>
</feature>
<keyword evidence="3" id="KW-0808">Transferase</keyword>
<keyword evidence="1" id="KW-0472">Membrane</keyword>
<dbReference type="InterPro" id="IPR002656">
    <property type="entry name" value="Acyl_transf_3_dom"/>
</dbReference>
<dbReference type="EMBL" id="JACJTA010000094">
    <property type="protein sequence ID" value="MBD2608451.1"/>
    <property type="molecule type" value="Genomic_DNA"/>
</dbReference>
<dbReference type="InterPro" id="IPR050879">
    <property type="entry name" value="Acyltransferase_3"/>
</dbReference>
<dbReference type="PANTHER" id="PTHR23028">
    <property type="entry name" value="ACETYLTRANSFERASE"/>
    <property type="match status" value="1"/>
</dbReference>
<feature type="transmembrane region" description="Helical" evidence="1">
    <location>
        <begin position="62"/>
        <end position="81"/>
    </location>
</feature>
<evidence type="ECO:0000313" key="4">
    <source>
        <dbReference type="Proteomes" id="UP000660380"/>
    </source>
</evidence>
<dbReference type="Pfam" id="PF01757">
    <property type="entry name" value="Acyl_transf_3"/>
    <property type="match status" value="1"/>
</dbReference>
<feature type="transmembrane region" description="Helical" evidence="1">
    <location>
        <begin position="348"/>
        <end position="374"/>
    </location>
</feature>
<evidence type="ECO:0000259" key="2">
    <source>
        <dbReference type="Pfam" id="PF01757"/>
    </source>
</evidence>
<feature type="domain" description="Acyltransferase 3" evidence="2">
    <location>
        <begin position="22"/>
        <end position="371"/>
    </location>
</feature>
<feature type="transmembrane region" description="Helical" evidence="1">
    <location>
        <begin position="186"/>
        <end position="204"/>
    </location>
</feature>
<dbReference type="PANTHER" id="PTHR23028:SF53">
    <property type="entry name" value="ACYL_TRANSF_3 DOMAIN-CONTAINING PROTEIN"/>
    <property type="match status" value="1"/>
</dbReference>